<feature type="domain" description="BPTI/Kunitz inhibitor" evidence="2">
    <location>
        <begin position="38"/>
        <end position="94"/>
    </location>
</feature>
<feature type="signal peptide" evidence="1">
    <location>
        <begin position="1"/>
        <end position="28"/>
    </location>
</feature>
<dbReference type="GO" id="GO:0004867">
    <property type="term" value="F:serine-type endopeptidase inhibitor activity"/>
    <property type="evidence" value="ECO:0007669"/>
    <property type="project" value="InterPro"/>
</dbReference>
<dbReference type="PROSITE" id="PS50279">
    <property type="entry name" value="BPTI_KUNITZ_2"/>
    <property type="match status" value="1"/>
</dbReference>
<accession>A0A0C9SF85</accession>
<dbReference type="Pfam" id="PF00014">
    <property type="entry name" value="Kunitz_BPTI"/>
    <property type="match status" value="1"/>
</dbReference>
<dbReference type="Gene3D" id="4.10.410.10">
    <property type="entry name" value="Pancreatic trypsin inhibitor Kunitz domain"/>
    <property type="match status" value="1"/>
</dbReference>
<organism evidence="3">
    <name type="scientific">Amblyomma americanum</name>
    <name type="common">Lone star tick</name>
    <dbReference type="NCBI Taxonomy" id="6943"/>
    <lineage>
        <taxon>Eukaryota</taxon>
        <taxon>Metazoa</taxon>
        <taxon>Ecdysozoa</taxon>
        <taxon>Arthropoda</taxon>
        <taxon>Chelicerata</taxon>
        <taxon>Arachnida</taxon>
        <taxon>Acari</taxon>
        <taxon>Parasitiformes</taxon>
        <taxon>Ixodida</taxon>
        <taxon>Ixodoidea</taxon>
        <taxon>Ixodidae</taxon>
        <taxon>Amblyomminae</taxon>
        <taxon>Amblyomma</taxon>
    </lineage>
</organism>
<name>A0A0C9SF85_AMBAM</name>
<dbReference type="InterPro" id="IPR036880">
    <property type="entry name" value="Kunitz_BPTI_sf"/>
</dbReference>
<dbReference type="AlphaFoldDB" id="A0A0C9SF85"/>
<evidence type="ECO:0000313" key="3">
    <source>
        <dbReference type="EMBL" id="JAG92308.1"/>
    </source>
</evidence>
<keyword evidence="1" id="KW-0732">Signal</keyword>
<dbReference type="EMBL" id="GBZX01000432">
    <property type="protein sequence ID" value="JAG92308.1"/>
    <property type="molecule type" value="mRNA"/>
</dbReference>
<protein>
    <submittedName>
        <fullName evidence="3">Putative tick kunitz 1</fullName>
    </submittedName>
</protein>
<evidence type="ECO:0000256" key="1">
    <source>
        <dbReference type="SAM" id="SignalP"/>
    </source>
</evidence>
<evidence type="ECO:0000259" key="2">
    <source>
        <dbReference type="PROSITE" id="PS50279"/>
    </source>
</evidence>
<dbReference type="SUPFAM" id="SSF57362">
    <property type="entry name" value="BPTI-like"/>
    <property type="match status" value="1"/>
</dbReference>
<feature type="chain" id="PRO_5002219900" evidence="1">
    <location>
        <begin position="29"/>
        <end position="166"/>
    </location>
</feature>
<reference evidence="3" key="1">
    <citation type="journal article" date="2015" name="PLoS ONE">
        <title>An Insight into the Sialome of the Lone Star Tick, Amblyomma americanum, with a Glimpse on Its Time Dependent Gene Expression.</title>
        <authorList>
            <person name="Karim S."/>
            <person name="Ribeiro J.M."/>
        </authorList>
    </citation>
    <scope>NUCLEOTIDE SEQUENCE</scope>
    <source>
        <tissue evidence="3">Salivary gland</tissue>
    </source>
</reference>
<dbReference type="InterPro" id="IPR002223">
    <property type="entry name" value="Kunitz_BPTI"/>
</dbReference>
<proteinExistence type="evidence at transcript level"/>
<sequence length="166" mass="18887">MGTDNHKRAEMQLLTIFSLLCLLGPTLSTRARVQDRRCRWRPKSATGMCHNVEVPKLHFAYNPSTGKCGHFRDLSCGRQILNSFENFTECMTACNPNSPCLKTPTNHKGWIPWKTSFVFDINTLNCTEKKSFRTPQTGPDYNRFFEMGACKKTCEPDLEQIITSSG</sequence>